<keyword evidence="7 11" id="KW-1133">Transmembrane helix</keyword>
<dbReference type="AlphaFoldDB" id="A0A1F6FJY9"/>
<dbReference type="HAMAP" id="MF_01393">
    <property type="entry name" value="ATP_synth_a_bact"/>
    <property type="match status" value="1"/>
</dbReference>
<dbReference type="PROSITE" id="PS00449">
    <property type="entry name" value="ATPASE_A"/>
    <property type="match status" value="1"/>
</dbReference>
<keyword evidence="10 11" id="KW-0066">ATP synthesis</keyword>
<dbReference type="EMBL" id="MFMS01000002">
    <property type="protein sequence ID" value="OGG86160.1"/>
    <property type="molecule type" value="Genomic_DNA"/>
</dbReference>
<evidence type="ECO:0000256" key="7">
    <source>
        <dbReference type="ARBA" id="ARBA00022989"/>
    </source>
</evidence>
<dbReference type="PANTHER" id="PTHR42823">
    <property type="entry name" value="ATP SYNTHASE SUBUNIT A, CHLOROPLASTIC"/>
    <property type="match status" value="1"/>
</dbReference>
<keyword evidence="9 11" id="KW-0472">Membrane</keyword>
<evidence type="ECO:0000256" key="12">
    <source>
        <dbReference type="RuleBase" id="RU000483"/>
    </source>
</evidence>
<dbReference type="InterPro" id="IPR035908">
    <property type="entry name" value="F0_ATP_A_sf"/>
</dbReference>
<evidence type="ECO:0000256" key="6">
    <source>
        <dbReference type="ARBA" id="ARBA00022781"/>
    </source>
</evidence>
<evidence type="ECO:0000256" key="1">
    <source>
        <dbReference type="ARBA" id="ARBA00004141"/>
    </source>
</evidence>
<keyword evidence="3 11" id="KW-0813">Transport</keyword>
<feature type="transmembrane region" description="Helical" evidence="11">
    <location>
        <begin position="205"/>
        <end position="227"/>
    </location>
</feature>
<comment type="function">
    <text evidence="11 12">Key component of the proton channel; it plays a direct role in the translocation of protons across the membrane.</text>
</comment>
<comment type="caution">
    <text evidence="13">The sequence shown here is derived from an EMBL/GenBank/DDBJ whole genome shotgun (WGS) entry which is preliminary data.</text>
</comment>
<gene>
    <name evidence="11" type="primary">atpB</name>
    <name evidence="13" type="ORF">A2392_01715</name>
</gene>
<feature type="transmembrane region" description="Helical" evidence="11">
    <location>
        <begin position="90"/>
        <end position="111"/>
    </location>
</feature>
<sequence>MTLIPTAYAASEGLSIHLAPEVLTTVGGLPITSTLLTVWLTMVVLLIASFFGTRRLKLVPGGFQNALELLIGSVYDYIKDVLESEKLAKRFFPLIMTIFLFILAMNWMGLLPGVDSIGIYSEVESHGEAASKLVPFFHPPATDLNITIAFALVAFVAIELAGVTLLGVWKYGGKFINFHSPLAFVIGLIELLSEMARLISFSFRLFGNIFAGKTLLMVVMFLATPYVLPVPLIAYELFVGFIQAFIFAILTLYFIKIAIEEPH</sequence>
<dbReference type="PRINTS" id="PR00123">
    <property type="entry name" value="ATPASEA"/>
</dbReference>
<dbReference type="SUPFAM" id="SSF81336">
    <property type="entry name" value="F1F0 ATP synthase subunit A"/>
    <property type="match status" value="1"/>
</dbReference>
<proteinExistence type="inferred from homology"/>
<evidence type="ECO:0000256" key="2">
    <source>
        <dbReference type="ARBA" id="ARBA00006810"/>
    </source>
</evidence>
<keyword evidence="6 11" id="KW-0375">Hydrogen ion transport</keyword>
<dbReference type="GO" id="GO:0042777">
    <property type="term" value="P:proton motive force-driven plasma membrane ATP synthesis"/>
    <property type="evidence" value="ECO:0007669"/>
    <property type="project" value="TreeGrafter"/>
</dbReference>
<dbReference type="Gene3D" id="1.20.120.220">
    <property type="entry name" value="ATP synthase, F0 complex, subunit A"/>
    <property type="match status" value="1"/>
</dbReference>
<dbReference type="InterPro" id="IPR045082">
    <property type="entry name" value="ATP_syn_F0_a_bact/chloroplast"/>
</dbReference>
<keyword evidence="8 11" id="KW-0406">Ion transport</keyword>
<dbReference type="InterPro" id="IPR000568">
    <property type="entry name" value="ATP_synth_F0_asu"/>
</dbReference>
<dbReference type="NCBIfam" id="TIGR01131">
    <property type="entry name" value="ATP_synt_6_or_A"/>
    <property type="match status" value="1"/>
</dbReference>
<evidence type="ECO:0000256" key="3">
    <source>
        <dbReference type="ARBA" id="ARBA00022448"/>
    </source>
</evidence>
<dbReference type="STRING" id="1798531.A2392_01715"/>
<protein>
    <recommendedName>
        <fullName evidence="11 12">ATP synthase subunit a</fullName>
    </recommendedName>
    <alternativeName>
        <fullName evidence="11">ATP synthase F0 sector subunit a</fullName>
    </alternativeName>
    <alternativeName>
        <fullName evidence="11">F-ATPase subunit 6</fullName>
    </alternativeName>
</protein>
<evidence type="ECO:0000256" key="9">
    <source>
        <dbReference type="ARBA" id="ARBA00023136"/>
    </source>
</evidence>
<comment type="subcellular location">
    <subcellularLocation>
        <location evidence="11 12">Cell membrane</location>
        <topology evidence="11 12">Multi-pass membrane protein</topology>
    </subcellularLocation>
    <subcellularLocation>
        <location evidence="1">Membrane</location>
        <topology evidence="1">Multi-pass membrane protein</topology>
    </subcellularLocation>
</comment>
<dbReference type="Proteomes" id="UP000177395">
    <property type="component" value="Unassembled WGS sequence"/>
</dbReference>
<evidence type="ECO:0000256" key="8">
    <source>
        <dbReference type="ARBA" id="ARBA00023065"/>
    </source>
</evidence>
<keyword evidence="5 11" id="KW-0812">Transmembrane</keyword>
<dbReference type="GO" id="GO:0045259">
    <property type="term" value="C:proton-transporting ATP synthase complex"/>
    <property type="evidence" value="ECO:0007669"/>
    <property type="project" value="UniProtKB-KW"/>
</dbReference>
<evidence type="ECO:0000256" key="4">
    <source>
        <dbReference type="ARBA" id="ARBA00022547"/>
    </source>
</evidence>
<reference evidence="13 14" key="1">
    <citation type="journal article" date="2016" name="Nat. Commun.">
        <title>Thousands of microbial genomes shed light on interconnected biogeochemical processes in an aquifer system.</title>
        <authorList>
            <person name="Anantharaman K."/>
            <person name="Brown C.T."/>
            <person name="Hug L.A."/>
            <person name="Sharon I."/>
            <person name="Castelle C.J."/>
            <person name="Probst A.J."/>
            <person name="Thomas B.C."/>
            <person name="Singh A."/>
            <person name="Wilkins M.J."/>
            <person name="Karaoz U."/>
            <person name="Brodie E.L."/>
            <person name="Williams K.H."/>
            <person name="Hubbard S.S."/>
            <person name="Banfield J.F."/>
        </authorList>
    </citation>
    <scope>NUCLEOTIDE SEQUENCE [LARGE SCALE GENOMIC DNA]</scope>
</reference>
<dbReference type="InterPro" id="IPR023011">
    <property type="entry name" value="ATP_synth_F0_asu_AS"/>
</dbReference>
<feature type="transmembrane region" description="Helical" evidence="11">
    <location>
        <begin position="233"/>
        <end position="255"/>
    </location>
</feature>
<accession>A0A1F6FJY9</accession>
<dbReference type="GO" id="GO:0005886">
    <property type="term" value="C:plasma membrane"/>
    <property type="evidence" value="ECO:0007669"/>
    <property type="project" value="UniProtKB-SubCell"/>
</dbReference>
<dbReference type="Pfam" id="PF00119">
    <property type="entry name" value="ATP-synt_A"/>
    <property type="match status" value="1"/>
</dbReference>
<evidence type="ECO:0000256" key="10">
    <source>
        <dbReference type="ARBA" id="ARBA00023310"/>
    </source>
</evidence>
<comment type="similarity">
    <text evidence="2 11 12">Belongs to the ATPase A chain family.</text>
</comment>
<dbReference type="GO" id="GO:0046933">
    <property type="term" value="F:proton-transporting ATP synthase activity, rotational mechanism"/>
    <property type="evidence" value="ECO:0007669"/>
    <property type="project" value="UniProtKB-UniRule"/>
</dbReference>
<evidence type="ECO:0000256" key="11">
    <source>
        <dbReference type="HAMAP-Rule" id="MF_01393"/>
    </source>
</evidence>
<dbReference type="PANTHER" id="PTHR42823:SF3">
    <property type="entry name" value="ATP SYNTHASE SUBUNIT A, CHLOROPLASTIC"/>
    <property type="match status" value="1"/>
</dbReference>
<keyword evidence="11" id="KW-1003">Cell membrane</keyword>
<dbReference type="CDD" id="cd00310">
    <property type="entry name" value="ATP-synt_Fo_a_6"/>
    <property type="match status" value="1"/>
</dbReference>
<keyword evidence="4 11" id="KW-0138">CF(0)</keyword>
<evidence type="ECO:0000313" key="14">
    <source>
        <dbReference type="Proteomes" id="UP000177395"/>
    </source>
</evidence>
<feature type="transmembrane region" description="Helical" evidence="11">
    <location>
        <begin position="146"/>
        <end position="169"/>
    </location>
</feature>
<feature type="transmembrane region" description="Helical" evidence="11">
    <location>
        <begin position="31"/>
        <end position="51"/>
    </location>
</feature>
<evidence type="ECO:0000313" key="13">
    <source>
        <dbReference type="EMBL" id="OGG86160.1"/>
    </source>
</evidence>
<organism evidence="13 14">
    <name type="scientific">Candidatus Kaiserbacteria bacterium RIFOXYB1_FULL_46_14</name>
    <dbReference type="NCBI Taxonomy" id="1798531"/>
    <lineage>
        <taxon>Bacteria</taxon>
        <taxon>Candidatus Kaiseribacteriota</taxon>
    </lineage>
</organism>
<name>A0A1F6FJY9_9BACT</name>
<evidence type="ECO:0000256" key="5">
    <source>
        <dbReference type="ARBA" id="ARBA00022692"/>
    </source>
</evidence>